<keyword evidence="5 12" id="KW-0812">Transmembrane</keyword>
<feature type="transmembrane region" description="Helical" evidence="12">
    <location>
        <begin position="369"/>
        <end position="386"/>
    </location>
</feature>
<feature type="transmembrane region" description="Helical" evidence="12">
    <location>
        <begin position="171"/>
        <end position="194"/>
    </location>
</feature>
<feature type="transmembrane region" description="Helical" evidence="12">
    <location>
        <begin position="398"/>
        <end position="417"/>
    </location>
</feature>
<dbReference type="SUPFAM" id="SSF103473">
    <property type="entry name" value="MFS general substrate transporter"/>
    <property type="match status" value="1"/>
</dbReference>
<evidence type="ECO:0000256" key="6">
    <source>
        <dbReference type="ARBA" id="ARBA00022847"/>
    </source>
</evidence>
<accession>A0A9D1ULQ5</accession>
<feature type="transmembrane region" description="Helical" evidence="12">
    <location>
        <begin position="74"/>
        <end position="94"/>
    </location>
</feature>
<dbReference type="EMBL" id="DXGC01000049">
    <property type="protein sequence ID" value="HIW91050.1"/>
    <property type="molecule type" value="Genomic_DNA"/>
</dbReference>
<name>A0A9D1ULQ5_9CORY</name>
<keyword evidence="8 12" id="KW-0472">Membrane</keyword>
<dbReference type="InterPro" id="IPR005828">
    <property type="entry name" value="MFS_sugar_transport-like"/>
</dbReference>
<reference evidence="14" key="2">
    <citation type="submission" date="2021-04" db="EMBL/GenBank/DDBJ databases">
        <authorList>
            <person name="Gilroy R."/>
        </authorList>
    </citation>
    <scope>NUCLEOTIDE SEQUENCE</scope>
    <source>
        <strain evidence="14">CHK32-1732</strain>
    </source>
</reference>
<evidence type="ECO:0000256" key="7">
    <source>
        <dbReference type="ARBA" id="ARBA00022989"/>
    </source>
</evidence>
<evidence type="ECO:0000256" key="8">
    <source>
        <dbReference type="ARBA" id="ARBA00023136"/>
    </source>
</evidence>
<keyword evidence="7 12" id="KW-1133">Transmembrane helix</keyword>
<dbReference type="FunFam" id="1.20.1250.20:FF:000001">
    <property type="entry name" value="Dicarboxylate MFS transporter"/>
    <property type="match status" value="1"/>
</dbReference>
<dbReference type="GO" id="GO:0005886">
    <property type="term" value="C:plasma membrane"/>
    <property type="evidence" value="ECO:0007669"/>
    <property type="project" value="UniProtKB-SubCell"/>
</dbReference>
<feature type="domain" description="Major facilitator superfamily (MFS) profile" evidence="13">
    <location>
        <begin position="34"/>
        <end position="459"/>
    </location>
</feature>
<evidence type="ECO:0000256" key="10">
    <source>
        <dbReference type="ARBA" id="ARBA00039918"/>
    </source>
</evidence>
<dbReference type="GO" id="GO:0015293">
    <property type="term" value="F:symporter activity"/>
    <property type="evidence" value="ECO:0007669"/>
    <property type="project" value="UniProtKB-KW"/>
</dbReference>
<comment type="similarity">
    <text evidence="2">Belongs to the major facilitator superfamily. Metabolite:H+ Symporter (MHS) family (TC 2.A.1.6) family.</text>
</comment>
<comment type="caution">
    <text evidence="14">The sequence shown here is derived from an EMBL/GenBank/DDBJ whole genome shotgun (WGS) entry which is preliminary data.</text>
</comment>
<feature type="coiled-coil region" evidence="11">
    <location>
        <begin position="468"/>
        <end position="499"/>
    </location>
</feature>
<keyword evidence="4" id="KW-1003">Cell membrane</keyword>
<keyword evidence="3" id="KW-0813">Transport</keyword>
<evidence type="ECO:0000259" key="13">
    <source>
        <dbReference type="PROSITE" id="PS50850"/>
    </source>
</evidence>
<dbReference type="PANTHER" id="PTHR43528:SF1">
    <property type="entry name" value="ALPHA-KETOGLUTARATE PERMEASE"/>
    <property type="match status" value="1"/>
</dbReference>
<dbReference type="PROSITE" id="PS00217">
    <property type="entry name" value="SUGAR_TRANSPORT_2"/>
    <property type="match status" value="1"/>
</dbReference>
<sequence>MFGSLKNNHLPTGKIKKWKADDVTVTEPATVKRAIHAAAIGNVTEWYDFGVYGYLALTIEGVFLPDDSGAAGKIIVAGLFAVAFLIRPVGGLIFGPLSDRIGRNRVLAITMIMMASSTFLIGVIPDYAAIGMAAPFLLLLCRLLQGLSTGGEYSNAMTFISEYAPDRKRGYFGSLLEVGTFGGYVMGASAAVILESVLTEDAMQAWGWRLPFFLALPLGFIGVYLRAKLGDTPAFEQQEAAKSAPESESHAARDFEVNEFKKILSLWPSILVCSGLVLAWNVTNYMLTSYIPTYFDEVGNRKEGFEISSLTANMMEIFVMFVCLLLIPAFGKISDRVGRRPVVLAGCISLILLSIPSVLLLQVNNVVCVFIGMLIMGLSLICFSSMGPSTLPALFPTVVRAGALAIAFNVSISLFGGTTSTVMTSLISLTGDLNWPGYYLIIAGIIGLVALRYLPESNRRPMWGSNPAAENEEEAAEHARELNEEIEEIEREANAVGVSAR</sequence>
<feature type="transmembrane region" description="Helical" evidence="12">
    <location>
        <begin position="342"/>
        <end position="363"/>
    </location>
</feature>
<keyword evidence="6" id="KW-0769">Symport</keyword>
<evidence type="ECO:0000256" key="3">
    <source>
        <dbReference type="ARBA" id="ARBA00022448"/>
    </source>
</evidence>
<feature type="transmembrane region" description="Helical" evidence="12">
    <location>
        <begin position="437"/>
        <end position="454"/>
    </location>
</feature>
<feature type="transmembrane region" description="Helical" evidence="12">
    <location>
        <begin position="106"/>
        <end position="124"/>
    </location>
</feature>
<feature type="transmembrane region" description="Helical" evidence="12">
    <location>
        <begin position="307"/>
        <end position="330"/>
    </location>
</feature>
<feature type="transmembrane region" description="Helical" evidence="12">
    <location>
        <begin position="263"/>
        <end position="287"/>
    </location>
</feature>
<evidence type="ECO:0000256" key="12">
    <source>
        <dbReference type="SAM" id="Phobius"/>
    </source>
</evidence>
<dbReference type="Proteomes" id="UP000824190">
    <property type="component" value="Unassembled WGS sequence"/>
</dbReference>
<evidence type="ECO:0000256" key="1">
    <source>
        <dbReference type="ARBA" id="ARBA00004651"/>
    </source>
</evidence>
<dbReference type="InterPro" id="IPR051084">
    <property type="entry name" value="H+-coupled_symporters"/>
</dbReference>
<proteinExistence type="inferred from homology"/>
<dbReference type="InterPro" id="IPR005829">
    <property type="entry name" value="Sugar_transporter_CS"/>
</dbReference>
<organism evidence="14 15">
    <name type="scientific">Candidatus Corynebacterium avicola</name>
    <dbReference type="NCBI Taxonomy" id="2838527"/>
    <lineage>
        <taxon>Bacteria</taxon>
        <taxon>Bacillati</taxon>
        <taxon>Actinomycetota</taxon>
        <taxon>Actinomycetes</taxon>
        <taxon>Mycobacteriales</taxon>
        <taxon>Corynebacteriaceae</taxon>
        <taxon>Corynebacterium</taxon>
    </lineage>
</organism>
<evidence type="ECO:0000256" key="2">
    <source>
        <dbReference type="ARBA" id="ARBA00008240"/>
    </source>
</evidence>
<dbReference type="Pfam" id="PF00083">
    <property type="entry name" value="Sugar_tr"/>
    <property type="match status" value="1"/>
</dbReference>
<evidence type="ECO:0000313" key="15">
    <source>
        <dbReference type="Proteomes" id="UP000824190"/>
    </source>
</evidence>
<protein>
    <recommendedName>
        <fullName evidence="10">Putative proline/betaine transporter</fullName>
    </recommendedName>
</protein>
<evidence type="ECO:0000313" key="14">
    <source>
        <dbReference type="EMBL" id="HIW91050.1"/>
    </source>
</evidence>
<evidence type="ECO:0000256" key="5">
    <source>
        <dbReference type="ARBA" id="ARBA00022692"/>
    </source>
</evidence>
<feature type="transmembrane region" description="Helical" evidence="12">
    <location>
        <begin position="130"/>
        <end position="150"/>
    </location>
</feature>
<gene>
    <name evidence="14" type="ORF">H9870_05235</name>
</gene>
<comment type="subcellular location">
    <subcellularLocation>
        <location evidence="1">Cell membrane</location>
        <topology evidence="1">Multi-pass membrane protein</topology>
    </subcellularLocation>
</comment>
<keyword evidence="11" id="KW-0175">Coiled coil</keyword>
<dbReference type="InterPro" id="IPR036259">
    <property type="entry name" value="MFS_trans_sf"/>
</dbReference>
<feature type="transmembrane region" description="Helical" evidence="12">
    <location>
        <begin position="206"/>
        <end position="225"/>
    </location>
</feature>
<evidence type="ECO:0000256" key="9">
    <source>
        <dbReference type="ARBA" id="ARBA00037295"/>
    </source>
</evidence>
<comment type="function">
    <text evidence="9">May be a proton symporter involved in the uptake of osmolytes such as proline and glycine betaine.</text>
</comment>
<dbReference type="Gene3D" id="1.20.1250.20">
    <property type="entry name" value="MFS general substrate transporter like domains"/>
    <property type="match status" value="2"/>
</dbReference>
<dbReference type="PROSITE" id="PS50850">
    <property type="entry name" value="MFS"/>
    <property type="match status" value="1"/>
</dbReference>
<evidence type="ECO:0000256" key="4">
    <source>
        <dbReference type="ARBA" id="ARBA00022475"/>
    </source>
</evidence>
<dbReference type="AlphaFoldDB" id="A0A9D1ULQ5"/>
<dbReference type="InterPro" id="IPR020846">
    <property type="entry name" value="MFS_dom"/>
</dbReference>
<dbReference type="PANTHER" id="PTHR43528">
    <property type="entry name" value="ALPHA-KETOGLUTARATE PERMEASE"/>
    <property type="match status" value="1"/>
</dbReference>
<reference evidence="14" key="1">
    <citation type="journal article" date="2021" name="PeerJ">
        <title>Extensive microbial diversity within the chicken gut microbiome revealed by metagenomics and culture.</title>
        <authorList>
            <person name="Gilroy R."/>
            <person name="Ravi A."/>
            <person name="Getino M."/>
            <person name="Pursley I."/>
            <person name="Horton D.L."/>
            <person name="Alikhan N.F."/>
            <person name="Baker D."/>
            <person name="Gharbi K."/>
            <person name="Hall N."/>
            <person name="Watson M."/>
            <person name="Adriaenssens E.M."/>
            <person name="Foster-Nyarko E."/>
            <person name="Jarju S."/>
            <person name="Secka A."/>
            <person name="Antonio M."/>
            <person name="Oren A."/>
            <person name="Chaudhuri R.R."/>
            <person name="La Ragione R."/>
            <person name="Hildebrand F."/>
            <person name="Pallen M.J."/>
        </authorList>
    </citation>
    <scope>NUCLEOTIDE SEQUENCE</scope>
    <source>
        <strain evidence="14">CHK32-1732</strain>
    </source>
</reference>
<evidence type="ECO:0000256" key="11">
    <source>
        <dbReference type="SAM" id="Coils"/>
    </source>
</evidence>